<accession>A0A2V5KA20</accession>
<dbReference type="InterPro" id="IPR001789">
    <property type="entry name" value="Sig_transdc_resp-reg_receiver"/>
</dbReference>
<proteinExistence type="predicted"/>
<gene>
    <name evidence="8" type="ORF">DLM86_04590</name>
</gene>
<dbReference type="InterPro" id="IPR018060">
    <property type="entry name" value="HTH_AraC"/>
</dbReference>
<evidence type="ECO:0000256" key="5">
    <source>
        <dbReference type="SAM" id="Coils"/>
    </source>
</evidence>
<keyword evidence="5" id="KW-0175">Coiled coil</keyword>
<feature type="domain" description="Response regulatory" evidence="7">
    <location>
        <begin position="3"/>
        <end position="120"/>
    </location>
</feature>
<evidence type="ECO:0000256" key="1">
    <source>
        <dbReference type="ARBA" id="ARBA00023015"/>
    </source>
</evidence>
<evidence type="ECO:0000259" key="7">
    <source>
        <dbReference type="PROSITE" id="PS50110"/>
    </source>
</evidence>
<keyword evidence="2 8" id="KW-0238">DNA-binding</keyword>
<keyword evidence="9" id="KW-1185">Reference proteome</keyword>
<dbReference type="Pfam" id="PF12833">
    <property type="entry name" value="HTH_18"/>
    <property type="match status" value="1"/>
</dbReference>
<dbReference type="SMART" id="SM00342">
    <property type="entry name" value="HTH_ARAC"/>
    <property type="match status" value="1"/>
</dbReference>
<dbReference type="GO" id="GO:0000160">
    <property type="term" value="P:phosphorelay signal transduction system"/>
    <property type="evidence" value="ECO:0007669"/>
    <property type="project" value="InterPro"/>
</dbReference>
<dbReference type="InterPro" id="IPR018062">
    <property type="entry name" value="HTH_AraC-typ_CS"/>
</dbReference>
<dbReference type="AlphaFoldDB" id="A0A2V5KA20"/>
<dbReference type="SUPFAM" id="SSF46689">
    <property type="entry name" value="Homeodomain-like"/>
    <property type="match status" value="2"/>
</dbReference>
<organism evidence="8 9">
    <name type="scientific">Paenibacillus flagellatus</name>
    <dbReference type="NCBI Taxonomy" id="2211139"/>
    <lineage>
        <taxon>Bacteria</taxon>
        <taxon>Bacillati</taxon>
        <taxon>Bacillota</taxon>
        <taxon>Bacilli</taxon>
        <taxon>Bacillales</taxon>
        <taxon>Paenibacillaceae</taxon>
        <taxon>Paenibacillus</taxon>
    </lineage>
</organism>
<dbReference type="PROSITE" id="PS01124">
    <property type="entry name" value="HTH_ARAC_FAMILY_2"/>
    <property type="match status" value="1"/>
</dbReference>
<keyword evidence="4" id="KW-0597">Phosphoprotein</keyword>
<dbReference type="EMBL" id="QJVJ01000002">
    <property type="protein sequence ID" value="PYI56268.1"/>
    <property type="molecule type" value="Genomic_DNA"/>
</dbReference>
<comment type="caution">
    <text evidence="8">The sequence shown here is derived from an EMBL/GenBank/DDBJ whole genome shotgun (WGS) entry which is preliminary data.</text>
</comment>
<evidence type="ECO:0000313" key="8">
    <source>
        <dbReference type="EMBL" id="PYI56268.1"/>
    </source>
</evidence>
<dbReference type="Pfam" id="PF00072">
    <property type="entry name" value="Response_reg"/>
    <property type="match status" value="1"/>
</dbReference>
<dbReference type="InterPro" id="IPR020449">
    <property type="entry name" value="Tscrpt_reg_AraC-type_HTH"/>
</dbReference>
<dbReference type="GO" id="GO:0003700">
    <property type="term" value="F:DNA-binding transcription factor activity"/>
    <property type="evidence" value="ECO:0007669"/>
    <property type="project" value="InterPro"/>
</dbReference>
<evidence type="ECO:0000256" key="3">
    <source>
        <dbReference type="ARBA" id="ARBA00023163"/>
    </source>
</evidence>
<dbReference type="Gene3D" id="1.10.10.60">
    <property type="entry name" value="Homeodomain-like"/>
    <property type="match status" value="2"/>
</dbReference>
<protein>
    <submittedName>
        <fullName evidence="8">DNA-binding response regulator</fullName>
    </submittedName>
</protein>
<dbReference type="PANTHER" id="PTHR43280:SF2">
    <property type="entry name" value="HTH-TYPE TRANSCRIPTIONAL REGULATOR EXSA"/>
    <property type="match status" value="1"/>
</dbReference>
<feature type="coiled-coil region" evidence="5">
    <location>
        <begin position="103"/>
        <end position="130"/>
    </location>
</feature>
<dbReference type="PROSITE" id="PS50110">
    <property type="entry name" value="RESPONSE_REGULATORY"/>
    <property type="match status" value="1"/>
</dbReference>
<name>A0A2V5KA20_9BACL</name>
<dbReference type="OrthoDB" id="1769137at2"/>
<evidence type="ECO:0000256" key="4">
    <source>
        <dbReference type="PROSITE-ProRule" id="PRU00169"/>
    </source>
</evidence>
<reference evidence="8 9" key="1">
    <citation type="submission" date="2018-05" db="EMBL/GenBank/DDBJ databases">
        <title>Paenibacillus flagellatus sp. nov., isolated from selenium mineral soil.</title>
        <authorList>
            <person name="Dai X."/>
        </authorList>
    </citation>
    <scope>NUCLEOTIDE SEQUENCE [LARGE SCALE GENOMIC DNA]</scope>
    <source>
        <strain evidence="8 9">DXL2</strain>
    </source>
</reference>
<dbReference type="CDD" id="cd17536">
    <property type="entry name" value="REC_YesN-like"/>
    <property type="match status" value="1"/>
</dbReference>
<dbReference type="Gene3D" id="3.40.50.2300">
    <property type="match status" value="1"/>
</dbReference>
<keyword evidence="3" id="KW-0804">Transcription</keyword>
<dbReference type="Proteomes" id="UP000247476">
    <property type="component" value="Unassembled WGS sequence"/>
</dbReference>
<dbReference type="RefSeq" id="WP_110838796.1">
    <property type="nucleotide sequence ID" value="NZ_QJVJ01000002.1"/>
</dbReference>
<sequence>MWNVLLVEDEAFVRRSLRHIIRWEEMGFTIAGEAEDGEEALAMMKDLPPDVVISDIVMPVMDGVELLKRAREEGIESSFVMLTCMNEFEYARQALEFGASAYLLKLSMNVESLRETLAKVDRELRRSLRMRSQSSAHAFQPMYREAWQAMLAGNAGSPASPGARSFEAAEPFPTVWIGSFLHGPARFALDDFLALGLVTTGCRTVVHEFVHYGMTTFFVWNPISVRPMEEEREHIPWAAACSPISAGREWAAVWARVVRALDRAWYEGGTGPVPVPSASASTAAPAADTAAIGWKAEREWFRCFEQRKLDEFRERLRQAWDAIADRRLPMAAVKETALRIDRMLSRIAGADHPAEEQWVACVSHRELGLRLLANAERYAERWAAGGLPPTGHPEIDKALDHIHRHFDRDVTLKGVAAMVAMDETYFSGLFKKKTGDTLIHYVQKVRIGHSKGLLEQTELPVAEIGERVGFPNTNYFIKIFKRWTGTTPNEYRNRPNG</sequence>
<dbReference type="PRINTS" id="PR00032">
    <property type="entry name" value="HTHARAC"/>
</dbReference>
<dbReference type="PROSITE" id="PS00041">
    <property type="entry name" value="HTH_ARAC_FAMILY_1"/>
    <property type="match status" value="1"/>
</dbReference>
<feature type="modified residue" description="4-aspartylphosphate" evidence="4">
    <location>
        <position position="55"/>
    </location>
</feature>
<evidence type="ECO:0000313" key="9">
    <source>
        <dbReference type="Proteomes" id="UP000247476"/>
    </source>
</evidence>
<evidence type="ECO:0000259" key="6">
    <source>
        <dbReference type="PROSITE" id="PS01124"/>
    </source>
</evidence>
<feature type="domain" description="HTH araC/xylS-type" evidence="6">
    <location>
        <begin position="396"/>
        <end position="494"/>
    </location>
</feature>
<dbReference type="InterPro" id="IPR011006">
    <property type="entry name" value="CheY-like_superfamily"/>
</dbReference>
<dbReference type="GO" id="GO:0043565">
    <property type="term" value="F:sequence-specific DNA binding"/>
    <property type="evidence" value="ECO:0007669"/>
    <property type="project" value="InterPro"/>
</dbReference>
<keyword evidence="1" id="KW-0805">Transcription regulation</keyword>
<dbReference type="InterPro" id="IPR009057">
    <property type="entry name" value="Homeodomain-like_sf"/>
</dbReference>
<dbReference type="PANTHER" id="PTHR43280">
    <property type="entry name" value="ARAC-FAMILY TRANSCRIPTIONAL REGULATOR"/>
    <property type="match status" value="1"/>
</dbReference>
<dbReference type="SMART" id="SM00448">
    <property type="entry name" value="REC"/>
    <property type="match status" value="1"/>
</dbReference>
<evidence type="ECO:0000256" key="2">
    <source>
        <dbReference type="ARBA" id="ARBA00023125"/>
    </source>
</evidence>
<dbReference type="SUPFAM" id="SSF52172">
    <property type="entry name" value="CheY-like"/>
    <property type="match status" value="1"/>
</dbReference>